<evidence type="ECO:0000259" key="2">
    <source>
        <dbReference type="Pfam" id="PF00350"/>
    </source>
</evidence>
<evidence type="ECO:0008006" key="6">
    <source>
        <dbReference type="Google" id="ProtNLM"/>
    </source>
</evidence>
<comment type="caution">
    <text evidence="4">The sequence shown here is derived from an EMBL/GenBank/DDBJ whole genome shotgun (WGS) entry which is preliminary data.</text>
</comment>
<feature type="compositionally biased region" description="Acidic residues" evidence="1">
    <location>
        <begin position="972"/>
        <end position="990"/>
    </location>
</feature>
<reference evidence="4 5" key="1">
    <citation type="journal article" date="2024" name="Commun. Biol.">
        <title>Comparative genomic analysis of thermophilic fungi reveals convergent evolutionary adaptations and gene losses.</title>
        <authorList>
            <person name="Steindorff A.S."/>
            <person name="Aguilar-Pontes M.V."/>
            <person name="Robinson A.J."/>
            <person name="Andreopoulos B."/>
            <person name="LaButti K."/>
            <person name="Kuo A."/>
            <person name="Mondo S."/>
            <person name="Riley R."/>
            <person name="Otillar R."/>
            <person name="Haridas S."/>
            <person name="Lipzen A."/>
            <person name="Grimwood J."/>
            <person name="Schmutz J."/>
            <person name="Clum A."/>
            <person name="Reid I.D."/>
            <person name="Moisan M.C."/>
            <person name="Butler G."/>
            <person name="Nguyen T.T.M."/>
            <person name="Dewar K."/>
            <person name="Conant G."/>
            <person name="Drula E."/>
            <person name="Henrissat B."/>
            <person name="Hansel C."/>
            <person name="Singer S."/>
            <person name="Hutchinson M.I."/>
            <person name="de Vries R.P."/>
            <person name="Natvig D.O."/>
            <person name="Powell A.J."/>
            <person name="Tsang A."/>
            <person name="Grigoriev I.V."/>
        </authorList>
    </citation>
    <scope>NUCLEOTIDE SEQUENCE [LARGE SCALE GENOMIC DNA]</scope>
    <source>
        <strain evidence="4 5">CBS 494.80</strain>
    </source>
</reference>
<keyword evidence="5" id="KW-1185">Reference proteome</keyword>
<dbReference type="PANTHER" id="PTHR36681:SF3">
    <property type="entry name" value="NUCLEAR GTPASE, GERMINAL CENTER-ASSOCIATED, TANDEM DUPLICATE 3"/>
    <property type="match status" value="1"/>
</dbReference>
<feature type="domain" description="Dynamin N-terminal" evidence="2">
    <location>
        <begin position="120"/>
        <end position="365"/>
    </location>
</feature>
<feature type="region of interest" description="Disordered" evidence="1">
    <location>
        <begin position="1"/>
        <end position="26"/>
    </location>
</feature>
<dbReference type="PANTHER" id="PTHR36681">
    <property type="entry name" value="NUCLEAR GTPASE, GERMINAL CENTER-ASSOCIATED, TANDEM DUPLICATE 3"/>
    <property type="match status" value="1"/>
</dbReference>
<protein>
    <recommendedName>
        <fullName evidence="6">Nuclear GTPase SLIP-GC</fullName>
    </recommendedName>
</protein>
<evidence type="ECO:0000313" key="4">
    <source>
        <dbReference type="EMBL" id="KAL2062154.1"/>
    </source>
</evidence>
<organism evidence="4 5">
    <name type="scientific">Oculimacula yallundae</name>
    <dbReference type="NCBI Taxonomy" id="86028"/>
    <lineage>
        <taxon>Eukaryota</taxon>
        <taxon>Fungi</taxon>
        <taxon>Dikarya</taxon>
        <taxon>Ascomycota</taxon>
        <taxon>Pezizomycotina</taxon>
        <taxon>Leotiomycetes</taxon>
        <taxon>Helotiales</taxon>
        <taxon>Ploettnerulaceae</taxon>
        <taxon>Oculimacula</taxon>
    </lineage>
</organism>
<dbReference type="InterPro" id="IPR027417">
    <property type="entry name" value="P-loop_NTPase"/>
</dbReference>
<evidence type="ECO:0000313" key="5">
    <source>
        <dbReference type="Proteomes" id="UP001595075"/>
    </source>
</evidence>
<feature type="domain" description="DUF7605" evidence="3">
    <location>
        <begin position="706"/>
        <end position="876"/>
    </location>
</feature>
<name>A0ABR4BWW7_9HELO</name>
<accession>A0ABR4BWW7</accession>
<proteinExistence type="predicted"/>
<evidence type="ECO:0000256" key="1">
    <source>
        <dbReference type="SAM" id="MobiDB-lite"/>
    </source>
</evidence>
<dbReference type="Pfam" id="PF00350">
    <property type="entry name" value="Dynamin_N"/>
    <property type="match status" value="1"/>
</dbReference>
<dbReference type="Pfam" id="PF24564">
    <property type="entry name" value="DUF7605"/>
    <property type="match status" value="1"/>
</dbReference>
<dbReference type="InterPro" id="IPR045063">
    <property type="entry name" value="Dynamin_N"/>
</dbReference>
<dbReference type="SUPFAM" id="SSF52540">
    <property type="entry name" value="P-loop containing nucleoside triphosphate hydrolases"/>
    <property type="match status" value="1"/>
</dbReference>
<evidence type="ECO:0000259" key="3">
    <source>
        <dbReference type="Pfam" id="PF24564"/>
    </source>
</evidence>
<dbReference type="Gene3D" id="3.40.50.300">
    <property type="entry name" value="P-loop containing nucleotide triphosphate hydrolases"/>
    <property type="match status" value="1"/>
</dbReference>
<dbReference type="InterPro" id="IPR056024">
    <property type="entry name" value="DUF7605"/>
</dbReference>
<dbReference type="EMBL" id="JAZHXI010000017">
    <property type="protein sequence ID" value="KAL2062154.1"/>
    <property type="molecule type" value="Genomic_DNA"/>
</dbReference>
<sequence>MAESTTNEVEMAEAPEIKLEPCSASTTESEPETLFLPLANQDTNVVVTQPETTIPLWKHSPGTDRKQKVIINEEAAEHAHRYFMAIAKILRDFSHLSSSESRLEDIKGIYARRRRCKARIGFLGGTGTGKSSLINALLMERVLPRSEEAASTAVPVEVSYNDSENPEALYRAYIEGISKVEFTEELEGLFADKLAWDQGDGLEAGEVDFEMHQRMNTTFSKIKCLFPKLQTLDDLKKTSAEKLLSHEEVNRILDVKTNIRSANLQHFSDEIKRYIEANSQGKEGSQKISVWPLVKLVRIYTKADILKPGIILVDLPGNLDTSAARVAVTEEHKKKLTLSVVVAPAVRASSDKGAHELLNSTERRKMQLDGQYKSGSLFFVVTKKDQLEEYENYIKDHRNMDQSTVDALAIMQDIDHQIVNLTRESNEKLKPHNKDKKDLEKCQMTHAKLAPQVEKILNELSPSGLKRKRVEDCQDSDFPNATVQQKEKIQNLRKLHTIMAEKFAAVSNGGNDLFRIQASISKLTYKKLITECSVKAACIRNRDGVHRADIRAEFDAGRAMMGKESSGKELSIFSVSSNVFTRLNNKNGRDYGLQRGFFRKSDTGIPALRDGLLATTWEMRESFARSFNEDAASSLTRMKLWVSNKSVDFKMSHYEREDVESRIGMIVDELETKFSKLHSETSKEVKQLIQTGIFAKLQGFNKTAGQQAKGIVTDWTLVPWNTHRATNKRHGVWQSGPDVYNWNDELAGNYLDLLVKSWTQTIHQKITELEKSYQQKVEIVINEFAERLLDPANNFDPAINEAIHLLKENVLRLGTILKNSGADVFAGVIEASKNAHRLVEPEVLSSWEDVYEMCGAEKGTGVWKRIRQAHQDHVKTKGGAPMYRRCGLAIKAELTAAFDELPDAFEENYQAAADLVKEDLRIMLERYTLDPSSSADNLDQSVEADKIRLQEAFAPVFAELEKAWGIEPIPEVVEDDDVPPEEDLAVEESDAGSLDLDSLLS</sequence>
<dbReference type="Proteomes" id="UP001595075">
    <property type="component" value="Unassembled WGS sequence"/>
</dbReference>
<feature type="compositionally biased region" description="Low complexity" evidence="1">
    <location>
        <begin position="991"/>
        <end position="1001"/>
    </location>
</feature>
<gene>
    <name evidence="4" type="ORF">VTL71DRAFT_6420</name>
</gene>
<feature type="region of interest" description="Disordered" evidence="1">
    <location>
        <begin position="971"/>
        <end position="1001"/>
    </location>
</feature>